<proteinExistence type="inferred from homology"/>
<reference evidence="3 4" key="1">
    <citation type="submission" date="2017-09" db="EMBL/GenBank/DDBJ databases">
        <title>Depth-based differentiation of microbial function through sediment-hosted aquifers and enrichment of novel symbionts in the deep terrestrial subsurface.</title>
        <authorList>
            <person name="Probst A.J."/>
            <person name="Ladd B."/>
            <person name="Jarett J.K."/>
            <person name="Geller-Mcgrath D.E."/>
            <person name="Sieber C.M."/>
            <person name="Emerson J.B."/>
            <person name="Anantharaman K."/>
            <person name="Thomas B.C."/>
            <person name="Malmstrom R."/>
            <person name="Stieglmeier M."/>
            <person name="Klingl A."/>
            <person name="Woyke T."/>
            <person name="Ryan C.M."/>
            <person name="Banfield J.F."/>
        </authorList>
    </citation>
    <scope>NUCLEOTIDE SEQUENCE [LARGE SCALE GENOMIC DNA]</scope>
    <source>
        <strain evidence="3">CG07_land_8_20_14_0_80_42_15</strain>
    </source>
</reference>
<dbReference type="InterPro" id="IPR050190">
    <property type="entry name" value="UPF0213_domain"/>
</dbReference>
<keyword evidence="3" id="KW-0255">Endonuclease</keyword>
<dbReference type="CDD" id="cd10456">
    <property type="entry name" value="GIY-YIG_UPF0213"/>
    <property type="match status" value="1"/>
</dbReference>
<dbReference type="PANTHER" id="PTHR34477">
    <property type="entry name" value="UPF0213 PROTEIN YHBQ"/>
    <property type="match status" value="1"/>
</dbReference>
<organism evidence="3 4">
    <name type="scientific">Candidatus Aquitaenariimonas noxiae</name>
    <dbReference type="NCBI Taxonomy" id="1974741"/>
    <lineage>
        <taxon>Bacteria</taxon>
        <taxon>Pseudomonadati</taxon>
        <taxon>Candidatus Omnitrophota</taxon>
        <taxon>Candidatus Aquitaenariimonas</taxon>
    </lineage>
</organism>
<keyword evidence="3" id="KW-0540">Nuclease</keyword>
<dbReference type="InterPro" id="IPR035901">
    <property type="entry name" value="GIY-YIG_endonuc_sf"/>
</dbReference>
<dbReference type="Proteomes" id="UP000230052">
    <property type="component" value="Unassembled WGS sequence"/>
</dbReference>
<dbReference type="GO" id="GO:0004519">
    <property type="term" value="F:endonuclease activity"/>
    <property type="evidence" value="ECO:0007669"/>
    <property type="project" value="UniProtKB-KW"/>
</dbReference>
<dbReference type="EMBL" id="PEWV01000070">
    <property type="protein sequence ID" value="PIU41187.1"/>
    <property type="molecule type" value="Genomic_DNA"/>
</dbReference>
<feature type="domain" description="GIY-YIG" evidence="2">
    <location>
        <begin position="1"/>
        <end position="75"/>
    </location>
</feature>
<dbReference type="PROSITE" id="PS50164">
    <property type="entry name" value="GIY_YIG"/>
    <property type="match status" value="1"/>
</dbReference>
<protein>
    <submittedName>
        <fullName evidence="3">Endonuclease</fullName>
    </submittedName>
</protein>
<evidence type="ECO:0000256" key="1">
    <source>
        <dbReference type="ARBA" id="ARBA00007435"/>
    </source>
</evidence>
<dbReference type="SUPFAM" id="SSF82771">
    <property type="entry name" value="GIY-YIG endonuclease"/>
    <property type="match status" value="1"/>
</dbReference>
<keyword evidence="3" id="KW-0378">Hydrolase</keyword>
<evidence type="ECO:0000313" key="4">
    <source>
        <dbReference type="Proteomes" id="UP000230052"/>
    </source>
</evidence>
<evidence type="ECO:0000313" key="3">
    <source>
        <dbReference type="EMBL" id="PIU41187.1"/>
    </source>
</evidence>
<sequence>MWYVYIIKCADTTLYTGVTKDVSRRIKEHNSKKGGSYTRTRTPIRLLYQEPQPHYSSALKREAQIKRWTKSKKVALINGNLTELSRLRVSHD</sequence>
<dbReference type="Gene3D" id="3.40.1440.10">
    <property type="entry name" value="GIY-YIG endonuclease"/>
    <property type="match status" value="1"/>
</dbReference>
<name>A0A2J0L3U4_9BACT</name>
<dbReference type="AlphaFoldDB" id="A0A2J0L3U4"/>
<evidence type="ECO:0000259" key="2">
    <source>
        <dbReference type="PROSITE" id="PS50164"/>
    </source>
</evidence>
<dbReference type="SMART" id="SM00465">
    <property type="entry name" value="GIYc"/>
    <property type="match status" value="1"/>
</dbReference>
<dbReference type="Pfam" id="PF01541">
    <property type="entry name" value="GIY-YIG"/>
    <property type="match status" value="1"/>
</dbReference>
<comment type="similarity">
    <text evidence="1">Belongs to the UPF0213 family.</text>
</comment>
<dbReference type="InterPro" id="IPR000305">
    <property type="entry name" value="GIY-YIG_endonuc"/>
</dbReference>
<gene>
    <name evidence="3" type="ORF">COS99_06780</name>
</gene>
<accession>A0A2J0L3U4</accession>
<dbReference type="PANTHER" id="PTHR34477:SF1">
    <property type="entry name" value="UPF0213 PROTEIN YHBQ"/>
    <property type="match status" value="1"/>
</dbReference>
<comment type="caution">
    <text evidence="3">The sequence shown here is derived from an EMBL/GenBank/DDBJ whole genome shotgun (WGS) entry which is preliminary data.</text>
</comment>